<evidence type="ECO:0000259" key="7">
    <source>
        <dbReference type="Pfam" id="PF00482"/>
    </source>
</evidence>
<evidence type="ECO:0000256" key="4">
    <source>
        <dbReference type="ARBA" id="ARBA00022989"/>
    </source>
</evidence>
<evidence type="ECO:0000256" key="5">
    <source>
        <dbReference type="ARBA" id="ARBA00023136"/>
    </source>
</evidence>
<dbReference type="AlphaFoldDB" id="A0A943TCM9"/>
<evidence type="ECO:0000256" key="6">
    <source>
        <dbReference type="SAM" id="Phobius"/>
    </source>
</evidence>
<protein>
    <submittedName>
        <fullName evidence="8">Type II secretion system F family protein</fullName>
    </submittedName>
</protein>
<keyword evidence="5 6" id="KW-0472">Membrane</keyword>
<dbReference type="Proteomes" id="UP000739069">
    <property type="component" value="Unassembled WGS sequence"/>
</dbReference>
<dbReference type="PANTHER" id="PTHR35007">
    <property type="entry name" value="INTEGRAL MEMBRANE PROTEIN-RELATED"/>
    <property type="match status" value="1"/>
</dbReference>
<reference evidence="8" key="1">
    <citation type="submission" date="2021-02" db="EMBL/GenBank/DDBJ databases">
        <title>Infant gut strain persistence is associated with maternal origin, phylogeny, and functional potential including surface adhesion and iron acquisition.</title>
        <authorList>
            <person name="Lou Y.C."/>
        </authorList>
    </citation>
    <scope>NUCLEOTIDE SEQUENCE</scope>
    <source>
        <strain evidence="8">L1_008_092G1_dasL1_008_092G1_concoct_16</strain>
    </source>
</reference>
<evidence type="ECO:0000256" key="1">
    <source>
        <dbReference type="ARBA" id="ARBA00004651"/>
    </source>
</evidence>
<evidence type="ECO:0000256" key="3">
    <source>
        <dbReference type="ARBA" id="ARBA00022692"/>
    </source>
</evidence>
<accession>A0A943TCM9</accession>
<keyword evidence="4 6" id="KW-1133">Transmembrane helix</keyword>
<gene>
    <name evidence="8" type="ORF">KH265_02745</name>
</gene>
<dbReference type="RefSeq" id="WP_204862953.1">
    <property type="nucleotide sequence ID" value="NZ_CABFLY010000005.1"/>
</dbReference>
<dbReference type="PANTHER" id="PTHR35007:SF2">
    <property type="entry name" value="PILUS ASSEMBLE PROTEIN"/>
    <property type="match status" value="1"/>
</dbReference>
<dbReference type="EMBL" id="JAGZXI010000003">
    <property type="protein sequence ID" value="MBS6634573.1"/>
    <property type="molecule type" value="Genomic_DNA"/>
</dbReference>
<dbReference type="GO" id="GO:0005886">
    <property type="term" value="C:plasma membrane"/>
    <property type="evidence" value="ECO:0007669"/>
    <property type="project" value="UniProtKB-SubCell"/>
</dbReference>
<sequence length="284" mass="30999">MSLFLSLILGIGVCLVYLSCFPEGQKPVRSTADSALVVALRKAGMHTLTPRTFTWVSVASAVVLSLLLLMMSQLVALGVLGFIAGFVAPRVVVNHRARAADARIWQLWPDAVDHLRSAIRAGLSLPEALIQLSYRGPEELRGAFAHFSRDYRASGEFVPSLNRLKEYLSDPVADTIIEALKIAREVGGSDLGKLLGALSDFLRDNARTRSELLARQSWTVNAARLSCVAPWFVLCLMATQPAARMVYNSFAGAVLMMAGAAISLVAYRLMLRIGELPRERRVFG</sequence>
<comment type="subcellular location">
    <subcellularLocation>
        <location evidence="1">Cell membrane</location>
        <topology evidence="1">Multi-pass membrane protein</topology>
    </subcellularLocation>
</comment>
<feature type="transmembrane region" description="Helical" evidence="6">
    <location>
        <begin position="249"/>
        <end position="271"/>
    </location>
</feature>
<feature type="domain" description="Type II secretion system protein GspF" evidence="7">
    <location>
        <begin position="112"/>
        <end position="237"/>
    </location>
</feature>
<dbReference type="Pfam" id="PF00482">
    <property type="entry name" value="T2SSF"/>
    <property type="match status" value="1"/>
</dbReference>
<name>A0A943TCM9_9MICC</name>
<feature type="transmembrane region" description="Helical" evidence="6">
    <location>
        <begin position="222"/>
        <end position="243"/>
    </location>
</feature>
<keyword evidence="2" id="KW-1003">Cell membrane</keyword>
<organism evidence="8 9">
    <name type="scientific">Rothia mucilaginosa</name>
    <dbReference type="NCBI Taxonomy" id="43675"/>
    <lineage>
        <taxon>Bacteria</taxon>
        <taxon>Bacillati</taxon>
        <taxon>Actinomycetota</taxon>
        <taxon>Actinomycetes</taxon>
        <taxon>Micrococcales</taxon>
        <taxon>Micrococcaceae</taxon>
        <taxon>Rothia</taxon>
    </lineage>
</organism>
<evidence type="ECO:0000313" key="9">
    <source>
        <dbReference type="Proteomes" id="UP000739069"/>
    </source>
</evidence>
<keyword evidence="3 6" id="KW-0812">Transmembrane</keyword>
<evidence type="ECO:0000313" key="8">
    <source>
        <dbReference type="EMBL" id="MBS6634573.1"/>
    </source>
</evidence>
<comment type="caution">
    <text evidence="8">The sequence shown here is derived from an EMBL/GenBank/DDBJ whole genome shotgun (WGS) entry which is preliminary data.</text>
</comment>
<evidence type="ECO:0000256" key="2">
    <source>
        <dbReference type="ARBA" id="ARBA00022475"/>
    </source>
</evidence>
<feature type="transmembrane region" description="Helical" evidence="6">
    <location>
        <begin position="55"/>
        <end position="88"/>
    </location>
</feature>
<proteinExistence type="predicted"/>
<dbReference type="InterPro" id="IPR018076">
    <property type="entry name" value="T2SS_GspF_dom"/>
</dbReference>